<keyword evidence="2 5" id="KW-0812">Transmembrane</keyword>
<feature type="transmembrane region" description="Helical" evidence="5">
    <location>
        <begin position="455"/>
        <end position="479"/>
    </location>
</feature>
<name>A0ABP0C6U7_9PEZI</name>
<feature type="transmembrane region" description="Helical" evidence="5">
    <location>
        <begin position="303"/>
        <end position="327"/>
    </location>
</feature>
<protein>
    <recommendedName>
        <fullName evidence="6">Major facilitator superfamily (MFS) profile domain-containing protein</fullName>
    </recommendedName>
</protein>
<feature type="transmembrane region" description="Helical" evidence="5">
    <location>
        <begin position="57"/>
        <end position="77"/>
    </location>
</feature>
<feature type="domain" description="Major facilitator superfamily (MFS) profile" evidence="6">
    <location>
        <begin position="58"/>
        <end position="515"/>
    </location>
</feature>
<feature type="transmembrane region" description="Helical" evidence="5">
    <location>
        <begin position="97"/>
        <end position="119"/>
    </location>
</feature>
<evidence type="ECO:0000256" key="5">
    <source>
        <dbReference type="SAM" id="Phobius"/>
    </source>
</evidence>
<feature type="transmembrane region" description="Helical" evidence="5">
    <location>
        <begin position="183"/>
        <end position="206"/>
    </location>
</feature>
<feature type="transmembrane region" description="Helical" evidence="5">
    <location>
        <begin position="212"/>
        <end position="232"/>
    </location>
</feature>
<evidence type="ECO:0000259" key="6">
    <source>
        <dbReference type="PROSITE" id="PS50850"/>
    </source>
</evidence>
<feature type="transmembrane region" description="Helical" evidence="5">
    <location>
        <begin position="153"/>
        <end position="176"/>
    </location>
</feature>
<evidence type="ECO:0000313" key="8">
    <source>
        <dbReference type="Proteomes" id="UP001642482"/>
    </source>
</evidence>
<dbReference type="PANTHER" id="PTHR23502">
    <property type="entry name" value="MAJOR FACILITATOR SUPERFAMILY"/>
    <property type="match status" value="1"/>
</dbReference>
<dbReference type="PANTHER" id="PTHR23502:SF181">
    <property type="entry name" value="MAJOR FACILITATOR SUPERFAMILY (MFS) PROFILE DOMAIN-CONTAINING PROTEIN"/>
    <property type="match status" value="1"/>
</dbReference>
<keyword evidence="4 5" id="KW-0472">Membrane</keyword>
<evidence type="ECO:0000256" key="2">
    <source>
        <dbReference type="ARBA" id="ARBA00022692"/>
    </source>
</evidence>
<dbReference type="Proteomes" id="UP001642482">
    <property type="component" value="Unassembled WGS sequence"/>
</dbReference>
<comment type="caution">
    <text evidence="7">The sequence shown here is derived from an EMBL/GenBank/DDBJ whole genome shotgun (WGS) entry which is preliminary data.</text>
</comment>
<feature type="transmembrane region" description="Helical" evidence="5">
    <location>
        <begin position="485"/>
        <end position="506"/>
    </location>
</feature>
<proteinExistence type="predicted"/>
<evidence type="ECO:0000256" key="3">
    <source>
        <dbReference type="ARBA" id="ARBA00022989"/>
    </source>
</evidence>
<dbReference type="InterPro" id="IPR011701">
    <property type="entry name" value="MFS"/>
</dbReference>
<feature type="transmembrane region" description="Helical" evidence="5">
    <location>
        <begin position="124"/>
        <end position="141"/>
    </location>
</feature>
<dbReference type="Pfam" id="PF07690">
    <property type="entry name" value="MFS_1"/>
    <property type="match status" value="1"/>
</dbReference>
<dbReference type="Gene3D" id="1.20.1250.20">
    <property type="entry name" value="MFS general substrate transporter like domains"/>
    <property type="match status" value="1"/>
</dbReference>
<gene>
    <name evidence="7" type="ORF">SEUCBS140593_006677</name>
</gene>
<comment type="subcellular location">
    <subcellularLocation>
        <location evidence="1">Membrane</location>
        <topology evidence="1">Multi-pass membrane protein</topology>
    </subcellularLocation>
</comment>
<dbReference type="InterPro" id="IPR020846">
    <property type="entry name" value="MFS_dom"/>
</dbReference>
<accession>A0ABP0C6U7</accession>
<dbReference type="SUPFAM" id="SSF103473">
    <property type="entry name" value="MFS general substrate transporter"/>
    <property type="match status" value="1"/>
</dbReference>
<reference evidence="7 8" key="1">
    <citation type="submission" date="2024-01" db="EMBL/GenBank/DDBJ databases">
        <authorList>
            <person name="Allen C."/>
            <person name="Tagirdzhanova G."/>
        </authorList>
    </citation>
    <scope>NUCLEOTIDE SEQUENCE [LARGE SCALE GENOMIC DNA]</scope>
</reference>
<evidence type="ECO:0000256" key="1">
    <source>
        <dbReference type="ARBA" id="ARBA00004141"/>
    </source>
</evidence>
<keyword evidence="3 5" id="KW-1133">Transmembrane helix</keyword>
<dbReference type="PROSITE" id="PS50850">
    <property type="entry name" value="MFS"/>
    <property type="match status" value="1"/>
</dbReference>
<evidence type="ECO:0000313" key="7">
    <source>
        <dbReference type="EMBL" id="CAK7227739.1"/>
    </source>
</evidence>
<sequence>MVFRTLHDLDSTAGTVRLVEAGSAHAVHMTGTDIILVPQPSTDPNDPLRLPQWRKNLTFSILCSFVFLVNFATGGLAPAFFDLSIEFDKSTADTAGLLTYCVLGIGLGNFLWVPCAVYFGKRPVFVVSSGIFFAFSCWSAAADRYETLLVARVILSVAGGSTEALGAAIVNDLYYLHERGAKMGVYMIALTTGNAVGPLICGFIATAIGWRWFLWISTILSGITFVAVVLLVPETRFERKYDDGIFRADGHDGKFKSAALEVEQVSETSNVLLPVRKSYWQQLSLWSGIPADTSFVAIFLRPFLLLVYPAVFWGVLSYAMSLVIVIGVNDLYSFVYQAPPFNFTAGISGLINVAGIIGNLFGAFVSGYLLDRFSERRARHNNGIFVPESRLPLVVIPGVLVPVGTLMFGFAAQRQMHWAVGYVGYGLVSVGVAATGNIAMIYVMDSYYPVAAEALLLVNGFKNVVAFGFVNGIVPWVGASGYEEAFGTLAGLYVFIVGLAIPLYYYGDRIRNHTSSHWKLINSSL</sequence>
<dbReference type="EMBL" id="CAWUHD010000074">
    <property type="protein sequence ID" value="CAK7227739.1"/>
    <property type="molecule type" value="Genomic_DNA"/>
</dbReference>
<organism evidence="7 8">
    <name type="scientific">Sporothrix eucalyptigena</name>
    <dbReference type="NCBI Taxonomy" id="1812306"/>
    <lineage>
        <taxon>Eukaryota</taxon>
        <taxon>Fungi</taxon>
        <taxon>Dikarya</taxon>
        <taxon>Ascomycota</taxon>
        <taxon>Pezizomycotina</taxon>
        <taxon>Sordariomycetes</taxon>
        <taxon>Sordariomycetidae</taxon>
        <taxon>Ophiostomatales</taxon>
        <taxon>Ophiostomataceae</taxon>
        <taxon>Sporothrix</taxon>
    </lineage>
</organism>
<dbReference type="InterPro" id="IPR036259">
    <property type="entry name" value="MFS_trans_sf"/>
</dbReference>
<feature type="transmembrane region" description="Helical" evidence="5">
    <location>
        <begin position="347"/>
        <end position="370"/>
    </location>
</feature>
<feature type="transmembrane region" description="Helical" evidence="5">
    <location>
        <begin position="391"/>
        <end position="410"/>
    </location>
</feature>
<keyword evidence="8" id="KW-1185">Reference proteome</keyword>
<evidence type="ECO:0000256" key="4">
    <source>
        <dbReference type="ARBA" id="ARBA00023136"/>
    </source>
</evidence>
<feature type="transmembrane region" description="Helical" evidence="5">
    <location>
        <begin position="422"/>
        <end position="443"/>
    </location>
</feature>